<reference evidence="1" key="2">
    <citation type="submission" date="2023-06" db="EMBL/GenBank/DDBJ databases">
        <authorList>
            <consortium name="Lawrence Berkeley National Laboratory"/>
            <person name="Haridas S."/>
            <person name="Hensen N."/>
            <person name="Bonometti L."/>
            <person name="Westerberg I."/>
            <person name="Brannstrom I.O."/>
            <person name="Guillou S."/>
            <person name="Cros-Aarteil S."/>
            <person name="Calhoun S."/>
            <person name="Kuo A."/>
            <person name="Mondo S."/>
            <person name="Pangilinan J."/>
            <person name="Riley R."/>
            <person name="Labutti K."/>
            <person name="Andreopoulos B."/>
            <person name="Lipzen A."/>
            <person name="Chen C."/>
            <person name="Yanf M."/>
            <person name="Daum C."/>
            <person name="Ng V."/>
            <person name="Clum A."/>
            <person name="Steindorff A."/>
            <person name="Ohm R."/>
            <person name="Martin F."/>
            <person name="Silar P."/>
            <person name="Natvig D."/>
            <person name="Lalanne C."/>
            <person name="Gautier V."/>
            <person name="Ament-Velasquez S.L."/>
            <person name="Kruys A."/>
            <person name="Hutchinson M.I."/>
            <person name="Powell A.J."/>
            <person name="Barry K."/>
            <person name="Miller A.N."/>
            <person name="Grigoriev I.V."/>
            <person name="Debuchy R."/>
            <person name="Gladieux P."/>
            <person name="Thoren M.H."/>
            <person name="Johannesson H."/>
        </authorList>
    </citation>
    <scope>NUCLEOTIDE SEQUENCE</scope>
    <source>
        <strain evidence="1">CBS 958.72</strain>
    </source>
</reference>
<sequence>MTVQIVPLTKLGERIQRDHVARNVPDSGPVWIERRYKTPNPPPFLRTFRAYICRFSEAPTHAFFFCNAGLVGF</sequence>
<accession>A0AAE0JS76</accession>
<dbReference type="EMBL" id="JAULSN010000014">
    <property type="protein sequence ID" value="KAK3360856.1"/>
    <property type="molecule type" value="Genomic_DNA"/>
</dbReference>
<gene>
    <name evidence="1" type="ORF">B0T24DRAFT_643650</name>
</gene>
<keyword evidence="2" id="KW-1185">Reference proteome</keyword>
<protein>
    <submittedName>
        <fullName evidence="1">Uncharacterized protein</fullName>
    </submittedName>
</protein>
<reference evidence="1" key="1">
    <citation type="journal article" date="2023" name="Mol. Phylogenet. Evol.">
        <title>Genome-scale phylogeny and comparative genomics of the fungal order Sordariales.</title>
        <authorList>
            <person name="Hensen N."/>
            <person name="Bonometti L."/>
            <person name="Westerberg I."/>
            <person name="Brannstrom I.O."/>
            <person name="Guillou S."/>
            <person name="Cros-Aarteil S."/>
            <person name="Calhoun S."/>
            <person name="Haridas S."/>
            <person name="Kuo A."/>
            <person name="Mondo S."/>
            <person name="Pangilinan J."/>
            <person name="Riley R."/>
            <person name="LaButti K."/>
            <person name="Andreopoulos B."/>
            <person name="Lipzen A."/>
            <person name="Chen C."/>
            <person name="Yan M."/>
            <person name="Daum C."/>
            <person name="Ng V."/>
            <person name="Clum A."/>
            <person name="Steindorff A."/>
            <person name="Ohm R.A."/>
            <person name="Martin F."/>
            <person name="Silar P."/>
            <person name="Natvig D.O."/>
            <person name="Lalanne C."/>
            <person name="Gautier V."/>
            <person name="Ament-Velasquez S.L."/>
            <person name="Kruys A."/>
            <person name="Hutchinson M.I."/>
            <person name="Powell A.J."/>
            <person name="Barry K."/>
            <person name="Miller A.N."/>
            <person name="Grigoriev I.V."/>
            <person name="Debuchy R."/>
            <person name="Gladieux P."/>
            <person name="Hiltunen Thoren M."/>
            <person name="Johannesson H."/>
        </authorList>
    </citation>
    <scope>NUCLEOTIDE SEQUENCE</scope>
    <source>
        <strain evidence="1">CBS 958.72</strain>
    </source>
</reference>
<evidence type="ECO:0000313" key="1">
    <source>
        <dbReference type="EMBL" id="KAK3360856.1"/>
    </source>
</evidence>
<organism evidence="1 2">
    <name type="scientific">Lasiosphaeria ovina</name>
    <dbReference type="NCBI Taxonomy" id="92902"/>
    <lineage>
        <taxon>Eukaryota</taxon>
        <taxon>Fungi</taxon>
        <taxon>Dikarya</taxon>
        <taxon>Ascomycota</taxon>
        <taxon>Pezizomycotina</taxon>
        <taxon>Sordariomycetes</taxon>
        <taxon>Sordariomycetidae</taxon>
        <taxon>Sordariales</taxon>
        <taxon>Lasiosphaeriaceae</taxon>
        <taxon>Lasiosphaeria</taxon>
    </lineage>
</organism>
<name>A0AAE0JS76_9PEZI</name>
<comment type="caution">
    <text evidence="1">The sequence shown here is derived from an EMBL/GenBank/DDBJ whole genome shotgun (WGS) entry which is preliminary data.</text>
</comment>
<dbReference type="AlphaFoldDB" id="A0AAE0JS76"/>
<proteinExistence type="predicted"/>
<evidence type="ECO:0000313" key="2">
    <source>
        <dbReference type="Proteomes" id="UP001287356"/>
    </source>
</evidence>
<dbReference type="Proteomes" id="UP001287356">
    <property type="component" value="Unassembled WGS sequence"/>
</dbReference>